<dbReference type="Pfam" id="PF08712">
    <property type="entry name" value="Nfu_N"/>
    <property type="match status" value="1"/>
</dbReference>
<dbReference type="GO" id="GO:0016226">
    <property type="term" value="P:iron-sulfur cluster assembly"/>
    <property type="evidence" value="ECO:0007669"/>
    <property type="project" value="InterPro"/>
</dbReference>
<dbReference type="AlphaFoldDB" id="A0A7Y2E5L9"/>
<name>A0A7Y2E5L9_UNCEI</name>
<proteinExistence type="inferred from homology"/>
<dbReference type="PANTHER" id="PTHR11178">
    <property type="entry name" value="IRON-SULFUR CLUSTER SCAFFOLD PROTEIN NFU-RELATED"/>
    <property type="match status" value="1"/>
</dbReference>
<dbReference type="InterPro" id="IPR014824">
    <property type="entry name" value="Nfu/NifU_N"/>
</dbReference>
<gene>
    <name evidence="3" type="ORF">HKN21_02725</name>
</gene>
<dbReference type="InterPro" id="IPR034904">
    <property type="entry name" value="FSCA_dom_sf"/>
</dbReference>
<dbReference type="InterPro" id="IPR036498">
    <property type="entry name" value="Nfu/NifU_N_sf"/>
</dbReference>
<feature type="domain" description="Scaffold protein Nfu/NifU N-terminal" evidence="2">
    <location>
        <begin position="109"/>
        <end position="195"/>
    </location>
</feature>
<dbReference type="GO" id="GO:0005506">
    <property type="term" value="F:iron ion binding"/>
    <property type="evidence" value="ECO:0007669"/>
    <property type="project" value="InterPro"/>
</dbReference>
<dbReference type="GO" id="GO:0051536">
    <property type="term" value="F:iron-sulfur cluster binding"/>
    <property type="evidence" value="ECO:0007669"/>
    <property type="project" value="InterPro"/>
</dbReference>
<comment type="similarity">
    <text evidence="1">Belongs to the NifU family.</text>
</comment>
<sequence length="285" mass="31036">MGIKDLVKSMRDGQDSGLKPLQISPEALEQVGQYIAEHASEGELGFRVETVPSAIGFTVKVGFEVLEGEALRPEFSQPVIVSEQDWDRLQGYSIDVREGRFVTFTNVSVHATDTPNPESRKFVLNRDLMTSGSATFTQSSTEDTPMLPKMLLELDGVQMVFLIQNFCTITREAGKPWEELQPAVGKVLQAYFAHGGAALEPEAVDAAHYGPIETKIVEILESTIRPAVQRDGGDIAFAGFQDGQVQLYMLGSCVGCPSSVATLKMGVENLLKDSIPEVREVVAIS</sequence>
<evidence type="ECO:0000256" key="1">
    <source>
        <dbReference type="ARBA" id="ARBA00006420"/>
    </source>
</evidence>
<dbReference type="Proteomes" id="UP000547674">
    <property type="component" value="Unassembled WGS sequence"/>
</dbReference>
<evidence type="ECO:0000313" key="4">
    <source>
        <dbReference type="Proteomes" id="UP000547674"/>
    </source>
</evidence>
<dbReference type="Gene3D" id="3.30.300.130">
    <property type="entry name" value="Fe-S cluster assembly (FSCA)"/>
    <property type="match status" value="1"/>
</dbReference>
<dbReference type="SMART" id="SM00932">
    <property type="entry name" value="Nfu_N"/>
    <property type="match status" value="1"/>
</dbReference>
<evidence type="ECO:0000259" key="2">
    <source>
        <dbReference type="SMART" id="SM00932"/>
    </source>
</evidence>
<reference evidence="3 4" key="1">
    <citation type="submission" date="2020-03" db="EMBL/GenBank/DDBJ databases">
        <title>Metabolic flexibility allows generalist bacteria to become dominant in a frequently disturbed ecosystem.</title>
        <authorList>
            <person name="Chen Y.-J."/>
            <person name="Leung P.M."/>
            <person name="Bay S.K."/>
            <person name="Hugenholtz P."/>
            <person name="Kessler A.J."/>
            <person name="Shelley G."/>
            <person name="Waite D.W."/>
            <person name="Cook P.L."/>
            <person name="Greening C."/>
        </authorList>
    </citation>
    <scope>NUCLEOTIDE SEQUENCE [LARGE SCALE GENOMIC DNA]</scope>
    <source>
        <strain evidence="3">SS_bin_28</strain>
    </source>
</reference>
<dbReference type="Pfam" id="PF01106">
    <property type="entry name" value="NifU"/>
    <property type="match status" value="1"/>
</dbReference>
<dbReference type="PANTHER" id="PTHR11178:SF1">
    <property type="entry name" value="NFU1 IRON-SULFUR CLUSTER SCAFFOLD HOMOLOG, MITOCHONDRIAL"/>
    <property type="match status" value="1"/>
</dbReference>
<accession>A0A7Y2E5L9</accession>
<organism evidence="3 4">
    <name type="scientific">Eiseniibacteriota bacterium</name>
    <dbReference type="NCBI Taxonomy" id="2212470"/>
    <lineage>
        <taxon>Bacteria</taxon>
        <taxon>Candidatus Eiseniibacteriota</taxon>
    </lineage>
</organism>
<evidence type="ECO:0000313" key="3">
    <source>
        <dbReference type="EMBL" id="NNF05654.1"/>
    </source>
</evidence>
<dbReference type="SUPFAM" id="SSF117916">
    <property type="entry name" value="Fe-S cluster assembly (FSCA) domain-like"/>
    <property type="match status" value="1"/>
</dbReference>
<dbReference type="Gene3D" id="3.30.1370.70">
    <property type="entry name" value="Scaffold protein Nfu/NifU, N-terminal domain"/>
    <property type="match status" value="1"/>
</dbReference>
<dbReference type="SUPFAM" id="SSF110836">
    <property type="entry name" value="Hypothetical protein SAV1430"/>
    <property type="match status" value="1"/>
</dbReference>
<dbReference type="InterPro" id="IPR001075">
    <property type="entry name" value="NIF_FeS_clus_asmbl_NifU_C"/>
</dbReference>
<comment type="caution">
    <text evidence="3">The sequence shown here is derived from an EMBL/GenBank/DDBJ whole genome shotgun (WGS) entry which is preliminary data.</text>
</comment>
<dbReference type="EMBL" id="JABDJR010000099">
    <property type="protein sequence ID" value="NNF05654.1"/>
    <property type="molecule type" value="Genomic_DNA"/>
</dbReference>
<protein>
    <submittedName>
        <fullName evidence="3">NifU family protein</fullName>
    </submittedName>
</protein>